<dbReference type="EMBL" id="CARXXK010000001">
    <property type="protein sequence ID" value="CAI6351389.1"/>
    <property type="molecule type" value="Genomic_DNA"/>
</dbReference>
<keyword evidence="2" id="KW-1185">Reference proteome</keyword>
<accession>A0AAV0W6D5</accession>
<reference evidence="1 2" key="1">
    <citation type="submission" date="2023-01" db="EMBL/GenBank/DDBJ databases">
        <authorList>
            <person name="Whitehead M."/>
        </authorList>
    </citation>
    <scope>NUCLEOTIDE SEQUENCE [LARGE SCALE GENOMIC DNA]</scope>
</reference>
<proteinExistence type="predicted"/>
<protein>
    <submittedName>
        <fullName evidence="1">Uncharacterized protein</fullName>
    </submittedName>
</protein>
<sequence length="70" mass="7393">MPSSPGAFAEGSPFIMPDTSFGVTYSSDGGFTRSRNLWIELVTSGDGGPGLFWNWADIVSAKSSAFKLVS</sequence>
<evidence type="ECO:0000313" key="2">
    <source>
        <dbReference type="Proteomes" id="UP001160148"/>
    </source>
</evidence>
<organism evidence="1 2">
    <name type="scientific">Macrosiphum euphorbiae</name>
    <name type="common">potato aphid</name>
    <dbReference type="NCBI Taxonomy" id="13131"/>
    <lineage>
        <taxon>Eukaryota</taxon>
        <taxon>Metazoa</taxon>
        <taxon>Ecdysozoa</taxon>
        <taxon>Arthropoda</taxon>
        <taxon>Hexapoda</taxon>
        <taxon>Insecta</taxon>
        <taxon>Pterygota</taxon>
        <taxon>Neoptera</taxon>
        <taxon>Paraneoptera</taxon>
        <taxon>Hemiptera</taxon>
        <taxon>Sternorrhyncha</taxon>
        <taxon>Aphidomorpha</taxon>
        <taxon>Aphidoidea</taxon>
        <taxon>Aphididae</taxon>
        <taxon>Macrosiphini</taxon>
        <taxon>Macrosiphum</taxon>
    </lineage>
</organism>
<dbReference type="AlphaFoldDB" id="A0AAV0W6D5"/>
<gene>
    <name evidence="1" type="ORF">MEUPH1_LOCUS7740</name>
</gene>
<comment type="caution">
    <text evidence="1">The sequence shown here is derived from an EMBL/GenBank/DDBJ whole genome shotgun (WGS) entry which is preliminary data.</text>
</comment>
<evidence type="ECO:0000313" key="1">
    <source>
        <dbReference type="EMBL" id="CAI6351389.1"/>
    </source>
</evidence>
<dbReference type="Proteomes" id="UP001160148">
    <property type="component" value="Unassembled WGS sequence"/>
</dbReference>
<name>A0AAV0W6D5_9HEMI</name>